<keyword evidence="4" id="KW-1185">Reference proteome</keyword>
<proteinExistence type="predicted"/>
<name>A0A6H0Y4A8_9PEZI</name>
<dbReference type="OrthoDB" id="449091at2759"/>
<sequence length="895" mass="98939">MQLLRILAQQYTILQGLLSHEHIDGASSSISASEEWHVLGPFTLGTREATWGADPLEDIGGFQNLVYNRSSHFRSSLSPNGMTRWTDTVAQITDLGNEAMDIRLEIGYPEIDWTFLQQVYGWAALQWQGWARGYVTIDTADTQYYSLNVDHILELRIDDVHYFGGDYYGFHKVPISLRLSPGKHRFDIRLIRDVRSMGGMTSSPSIDVRLLLVKTTKALRQISQVLYPDRLVDWKGPLASTYASVVLHNDLDTDVFIDSLEAKHNACQAQLTSAIPIRLVPKQSRAIAFQIDCIAGTSAYLSIDLHFSYHMGTSNKDQHKLFVGILARPPVSLNEPHVITYLHPGGIVSYAILRPPTGKCSGNESLPVLLALHGAGVEADSDQAKHALDGVVDVCAWTLTPSGVTPWSGDDWHNWGWADVQAALAAIPLWIDKVDWTGPGVDISRWLVTGHSNGGQGVWYALTHHPDNIIAAAPISGYSSIQNYVPYTFWQHADPACTAIVQAQLNSYRHELLLDNVKGIPVFQQHGSLDDNVPAYHSRLMYDLVHRSGASSDYFEVSGKPHWWHGVMTTPPLRQFYQDHLERDSSTHQVGDFILSTASPGDTSSKHGLRILSLTKPSLLGRLHVTFSSPGHDNCTIRTENVDRFELGSDFLQRCSHLLVDAGYVDWHETNTTLGITIKMDPSGAWTLSRANLDDCTRAPQQHGGLEAILRSNGTIYLFSHSPGTENVATEIANNLMQYFSADVEVAMLYETTHLGSGNVISLAYGPDMPSGLQDCATSCRMDIDKQGRLNISTATRVAHSFDISRNNIVAAAFLRPLPDHRLELVFWGVDLASLRLSVCLLPLMTGSGQPDFVIATQQMLSRGLGGVFAMGFFDSSWCPSTASYFATDGKRPQH</sequence>
<dbReference type="GO" id="GO:0008236">
    <property type="term" value="F:serine-type peptidase activity"/>
    <property type="evidence" value="ECO:0007669"/>
    <property type="project" value="InterPro"/>
</dbReference>
<dbReference type="PANTHER" id="PTHR43037:SF4">
    <property type="entry name" value="PEPTIDASE S9 PROLYL OLIGOPEPTIDASE CATALYTIC DOMAIN-CONTAINING PROTEIN"/>
    <property type="match status" value="1"/>
</dbReference>
<evidence type="ECO:0000313" key="4">
    <source>
        <dbReference type="Proteomes" id="UP000503462"/>
    </source>
</evidence>
<evidence type="ECO:0000259" key="2">
    <source>
        <dbReference type="Pfam" id="PF00326"/>
    </source>
</evidence>
<dbReference type="Proteomes" id="UP000503462">
    <property type="component" value="Chromosome 5"/>
</dbReference>
<accession>A0A6H0Y4A8</accession>
<dbReference type="InterPro" id="IPR029058">
    <property type="entry name" value="AB_hydrolase_fold"/>
</dbReference>
<feature type="domain" description="Peptidase S9 prolyl oligopeptidase catalytic" evidence="2">
    <location>
        <begin position="408"/>
        <end position="564"/>
    </location>
</feature>
<reference evidence="3 4" key="1">
    <citation type="journal article" date="2016" name="Sci. Rep.">
        <title>Peltaster fructicola genome reveals evolution from an invasive phytopathogen to an ectophytic parasite.</title>
        <authorList>
            <person name="Xu C."/>
            <person name="Chen H."/>
            <person name="Gleason M.L."/>
            <person name="Xu J.R."/>
            <person name="Liu H."/>
            <person name="Zhang R."/>
            <person name="Sun G."/>
        </authorList>
    </citation>
    <scope>NUCLEOTIDE SEQUENCE [LARGE SCALE GENOMIC DNA]</scope>
    <source>
        <strain evidence="3 4">LNHT1506</strain>
    </source>
</reference>
<dbReference type="EMBL" id="CP051143">
    <property type="protein sequence ID" value="QIX01796.1"/>
    <property type="molecule type" value="Genomic_DNA"/>
</dbReference>
<dbReference type="InterPro" id="IPR050955">
    <property type="entry name" value="Plant_Biomass_Hydrol_Est"/>
</dbReference>
<dbReference type="InterPro" id="IPR001375">
    <property type="entry name" value="Peptidase_S9_cat"/>
</dbReference>
<dbReference type="PANTHER" id="PTHR43037">
    <property type="entry name" value="UNNAMED PRODUCT-RELATED"/>
    <property type="match status" value="1"/>
</dbReference>
<gene>
    <name evidence="3" type="ORF">AMS68_007313</name>
</gene>
<evidence type="ECO:0000313" key="3">
    <source>
        <dbReference type="EMBL" id="QIX01796.1"/>
    </source>
</evidence>
<dbReference type="GO" id="GO:0006508">
    <property type="term" value="P:proteolysis"/>
    <property type="evidence" value="ECO:0007669"/>
    <property type="project" value="InterPro"/>
</dbReference>
<dbReference type="SUPFAM" id="SSF53474">
    <property type="entry name" value="alpha/beta-Hydrolases"/>
    <property type="match status" value="1"/>
</dbReference>
<organism evidence="3 4">
    <name type="scientific">Peltaster fructicola</name>
    <dbReference type="NCBI Taxonomy" id="286661"/>
    <lineage>
        <taxon>Eukaryota</taxon>
        <taxon>Fungi</taxon>
        <taxon>Dikarya</taxon>
        <taxon>Ascomycota</taxon>
        <taxon>Pezizomycotina</taxon>
        <taxon>Dothideomycetes</taxon>
        <taxon>Dothideomycetes incertae sedis</taxon>
        <taxon>Peltaster</taxon>
    </lineage>
</organism>
<dbReference type="Gene3D" id="3.40.50.1820">
    <property type="entry name" value="alpha/beta hydrolase"/>
    <property type="match status" value="1"/>
</dbReference>
<dbReference type="AlphaFoldDB" id="A0A6H0Y4A8"/>
<dbReference type="Pfam" id="PF00326">
    <property type="entry name" value="Peptidase_S9"/>
    <property type="match status" value="1"/>
</dbReference>
<keyword evidence="1" id="KW-0732">Signal</keyword>
<evidence type="ECO:0000256" key="1">
    <source>
        <dbReference type="ARBA" id="ARBA00022729"/>
    </source>
</evidence>
<protein>
    <recommendedName>
        <fullName evidence="2">Peptidase S9 prolyl oligopeptidase catalytic domain-containing protein</fullName>
    </recommendedName>
</protein>